<sequence length="448" mass="47618">MACCRRLFAALVLLLAAAAQAEPPPRFPPGAVWHQDIRDAPLHPDSAAMVATWVGLGGFGYGRMQIDFSFHVVRAGDDAPLRTILAYPSAGSYYSPDCEAPGTAMPVPADAAIEGQAGLACDNANGDCHLLVVQGSRLYEAYRANASGTGGLQAQCLAVWRLDRTYPASNRGEHCTSADAAGFPIAPLLFNADEVHAAMQQADGDLGHAIRFILPNARMATTLVGGVRRPVYVRPASHAGGPSGPEGTIPYGARLRLRADFPVGLYPPAAQVILRTMQRYGIVLSDGGNIALTAESDRYTEHTWASLGITSRVFDQAVPAAPVRAQDFAVLDTGPRIVETYDCVRNPELVDPYGLVARTLRVGSGRRELTSLAWQGGAERVDIHAGTELVAMVDNTGAFTAKPRPRGTPWRVCSAGTSACSEAAAPMSDRYLHAPKAPRKTLPGRNQD</sequence>
<keyword evidence="2" id="KW-0732">Signal</keyword>
<evidence type="ECO:0000313" key="4">
    <source>
        <dbReference type="Proteomes" id="UP000029393"/>
    </source>
</evidence>
<dbReference type="OrthoDB" id="8771597at2"/>
<protein>
    <submittedName>
        <fullName evidence="3">Uncharacterized protein</fullName>
    </submittedName>
</protein>
<dbReference type="RefSeq" id="WP_052574997.1">
    <property type="nucleotide sequence ID" value="NZ_AVCK01000003.1"/>
</dbReference>
<dbReference type="EMBL" id="AVCK01000003">
    <property type="protein sequence ID" value="KFN48065.1"/>
    <property type="molecule type" value="Genomic_DNA"/>
</dbReference>
<dbReference type="eggNOG" id="ENOG502Z7NX">
    <property type="taxonomic scope" value="Bacteria"/>
</dbReference>
<dbReference type="PATRIC" id="fig|1384056.3.peg.156"/>
<feature type="region of interest" description="Disordered" evidence="1">
    <location>
        <begin position="428"/>
        <end position="448"/>
    </location>
</feature>
<evidence type="ECO:0000256" key="2">
    <source>
        <dbReference type="SAM" id="SignalP"/>
    </source>
</evidence>
<keyword evidence="4" id="KW-1185">Reference proteome</keyword>
<evidence type="ECO:0000313" key="3">
    <source>
        <dbReference type="EMBL" id="KFN48065.1"/>
    </source>
</evidence>
<name>A0A091BUP6_9GAMM</name>
<comment type="caution">
    <text evidence="3">The sequence shown here is derived from an EMBL/GenBank/DDBJ whole genome shotgun (WGS) entry which is preliminary data.</text>
</comment>
<feature type="chain" id="PRO_5001870261" evidence="2">
    <location>
        <begin position="22"/>
        <end position="448"/>
    </location>
</feature>
<gene>
    <name evidence="3" type="ORF">N787_06405</name>
</gene>
<evidence type="ECO:0000256" key="1">
    <source>
        <dbReference type="SAM" id="MobiDB-lite"/>
    </source>
</evidence>
<organism evidence="3 4">
    <name type="scientific">Arenimonas metalli CF5-1</name>
    <dbReference type="NCBI Taxonomy" id="1384056"/>
    <lineage>
        <taxon>Bacteria</taxon>
        <taxon>Pseudomonadati</taxon>
        <taxon>Pseudomonadota</taxon>
        <taxon>Gammaproteobacteria</taxon>
        <taxon>Lysobacterales</taxon>
        <taxon>Lysobacteraceae</taxon>
        <taxon>Arenimonas</taxon>
    </lineage>
</organism>
<proteinExistence type="predicted"/>
<dbReference type="AlphaFoldDB" id="A0A091BUP6"/>
<dbReference type="STRING" id="1384056.N787_06405"/>
<reference evidence="3 4" key="1">
    <citation type="submission" date="2013-09" db="EMBL/GenBank/DDBJ databases">
        <title>Genome sequencing of Arenimonas metalli.</title>
        <authorList>
            <person name="Chen F."/>
            <person name="Wang G."/>
        </authorList>
    </citation>
    <scope>NUCLEOTIDE SEQUENCE [LARGE SCALE GENOMIC DNA]</scope>
    <source>
        <strain evidence="3 4">CF5-1</strain>
    </source>
</reference>
<feature type="signal peptide" evidence="2">
    <location>
        <begin position="1"/>
        <end position="21"/>
    </location>
</feature>
<dbReference type="Proteomes" id="UP000029393">
    <property type="component" value="Unassembled WGS sequence"/>
</dbReference>
<accession>A0A091BUP6</accession>